<dbReference type="InterPro" id="IPR037120">
    <property type="entry name" value="Haem_peroxidase_sf_animal"/>
</dbReference>
<keyword evidence="5 6" id="KW-0408">Iron</keyword>
<dbReference type="OrthoDB" id="823504at2759"/>
<dbReference type="GO" id="GO:0006979">
    <property type="term" value="P:response to oxidative stress"/>
    <property type="evidence" value="ECO:0007669"/>
    <property type="project" value="InterPro"/>
</dbReference>
<dbReference type="GO" id="GO:0016702">
    <property type="term" value="F:oxidoreductase activity, acting on single donors with incorporation of molecular oxygen, incorporation of two atoms of oxygen"/>
    <property type="evidence" value="ECO:0007669"/>
    <property type="project" value="TreeGrafter"/>
</dbReference>
<dbReference type="PANTHER" id="PTHR11903:SF11">
    <property type="entry name" value="ALPHA-DIOXYGENASE 1"/>
    <property type="match status" value="1"/>
</dbReference>
<evidence type="ECO:0000256" key="3">
    <source>
        <dbReference type="ARBA" id="ARBA00022964"/>
    </source>
</evidence>
<keyword evidence="1 6" id="KW-0479">Metal-binding</keyword>
<feature type="non-terminal residue" evidence="7">
    <location>
        <position position="418"/>
    </location>
</feature>
<accession>A0A232LLT6</accession>
<keyword evidence="3" id="KW-0223">Dioxygenase</keyword>
<gene>
    <name evidence="7" type="ORF">Egran_07120</name>
</gene>
<evidence type="ECO:0000256" key="6">
    <source>
        <dbReference type="PIRSR" id="PIRSR619791-2"/>
    </source>
</evidence>
<dbReference type="SUPFAM" id="SSF48113">
    <property type="entry name" value="Heme-dependent peroxidases"/>
    <property type="match status" value="1"/>
</dbReference>
<dbReference type="InterPro" id="IPR050783">
    <property type="entry name" value="Oxylipin_biosynth_metab"/>
</dbReference>
<dbReference type="PROSITE" id="PS50292">
    <property type="entry name" value="PEROXIDASE_3"/>
    <property type="match status" value="1"/>
</dbReference>
<evidence type="ECO:0000256" key="1">
    <source>
        <dbReference type="ARBA" id="ARBA00022723"/>
    </source>
</evidence>
<evidence type="ECO:0000256" key="4">
    <source>
        <dbReference type="ARBA" id="ARBA00023002"/>
    </source>
</evidence>
<keyword evidence="2" id="KW-0611">Plant defense</keyword>
<dbReference type="PANTHER" id="PTHR11903">
    <property type="entry name" value="PROSTAGLANDIN G/H SYNTHASE"/>
    <property type="match status" value="1"/>
</dbReference>
<keyword evidence="6" id="KW-0349">Heme</keyword>
<dbReference type="InterPro" id="IPR019791">
    <property type="entry name" value="Haem_peroxidase_animal"/>
</dbReference>
<feature type="binding site" description="axial binding residue" evidence="6">
    <location>
        <position position="213"/>
    </location>
    <ligand>
        <name>heme b</name>
        <dbReference type="ChEBI" id="CHEBI:60344"/>
    </ligand>
    <ligandPart>
        <name>Fe</name>
        <dbReference type="ChEBI" id="CHEBI:18248"/>
    </ligandPart>
</feature>
<dbReference type="AlphaFoldDB" id="A0A232LLT6"/>
<evidence type="ECO:0000313" key="8">
    <source>
        <dbReference type="Proteomes" id="UP000243515"/>
    </source>
</evidence>
<dbReference type="InterPro" id="IPR010255">
    <property type="entry name" value="Haem_peroxidase_sf"/>
</dbReference>
<keyword evidence="4" id="KW-0560">Oxidoreductase</keyword>
<name>A0A232LLT6_9EURO</name>
<evidence type="ECO:0008006" key="9">
    <source>
        <dbReference type="Google" id="ProtNLM"/>
    </source>
</evidence>
<evidence type="ECO:0000256" key="2">
    <source>
        <dbReference type="ARBA" id="ARBA00022821"/>
    </source>
</evidence>
<evidence type="ECO:0000313" key="7">
    <source>
        <dbReference type="EMBL" id="OXV05112.1"/>
    </source>
</evidence>
<dbReference type="Pfam" id="PF03098">
    <property type="entry name" value="An_peroxidase"/>
    <property type="match status" value="1"/>
</dbReference>
<dbReference type="Gene3D" id="1.10.640.10">
    <property type="entry name" value="Haem peroxidase domain superfamily, animal type"/>
    <property type="match status" value="1"/>
</dbReference>
<reference evidence="7 8" key="1">
    <citation type="journal article" date="2015" name="Environ. Microbiol.">
        <title>Metagenome sequence of Elaphomyces granulatus from sporocarp tissue reveals Ascomycota ectomycorrhizal fingerprints of genome expansion and a Proteobacteria-rich microbiome.</title>
        <authorList>
            <person name="Quandt C.A."/>
            <person name="Kohler A."/>
            <person name="Hesse C.N."/>
            <person name="Sharpton T.J."/>
            <person name="Martin F."/>
            <person name="Spatafora J.W."/>
        </authorList>
    </citation>
    <scope>NUCLEOTIDE SEQUENCE [LARGE SCALE GENOMIC DNA]</scope>
    <source>
        <strain evidence="7 8">OSC145934</strain>
    </source>
</reference>
<dbReference type="GO" id="GO:0006952">
    <property type="term" value="P:defense response"/>
    <property type="evidence" value="ECO:0007669"/>
    <property type="project" value="UniProtKB-KW"/>
</dbReference>
<sequence>YQTAGAKIRPPLNSRFPAFRNENPQWWDGSQIYGETIAETYRLRTHPVTGKLEPNGKLYVDPKTHLLGVDPQTGIPLTGFNDNWWLGLEILHTVFAREHNRICDLLIESERHLTEQEIFETTRLINCALMAKIHTVEWTPSIIAHPSIQPALDANWMGLFGHFFGEKAARKLAKWLPNGFVKDVLTGVPMSETDHHGTPYSLTEEFNAVYRLHPLIPDEVEIKRCGTEQKIGTYKMADIAFSESRTPFKDKAEMVDVIYSFGTANPGAIIARNYPNFLRDLALPGDPISGRKQILDLAAVDLIRDRSRGVPRYCEFRRQLRMSAPESFEELAGLFDGNHRPSPDQDPFPNLVKELHDLYGGDLEAVDTMVGMFLEVPPADFGFSDTAFRIFILMASRRLKSDRFFTEDYTEERGSEPY</sequence>
<dbReference type="GO" id="GO:0020037">
    <property type="term" value="F:heme binding"/>
    <property type="evidence" value="ECO:0007669"/>
    <property type="project" value="InterPro"/>
</dbReference>
<protein>
    <recommendedName>
        <fullName evidence="9">Peroxidase</fullName>
    </recommendedName>
</protein>
<evidence type="ECO:0000256" key="5">
    <source>
        <dbReference type="ARBA" id="ARBA00023004"/>
    </source>
</evidence>
<proteinExistence type="predicted"/>
<comment type="caution">
    <text evidence="7">The sequence shown here is derived from an EMBL/GenBank/DDBJ whole genome shotgun (WGS) entry which is preliminary data.</text>
</comment>
<organism evidence="7 8">
    <name type="scientific">Elaphomyces granulatus</name>
    <dbReference type="NCBI Taxonomy" id="519963"/>
    <lineage>
        <taxon>Eukaryota</taxon>
        <taxon>Fungi</taxon>
        <taxon>Dikarya</taxon>
        <taxon>Ascomycota</taxon>
        <taxon>Pezizomycotina</taxon>
        <taxon>Eurotiomycetes</taxon>
        <taxon>Eurotiomycetidae</taxon>
        <taxon>Eurotiales</taxon>
        <taxon>Elaphomycetaceae</taxon>
        <taxon>Elaphomyces</taxon>
    </lineage>
</organism>
<feature type="non-terminal residue" evidence="7">
    <location>
        <position position="1"/>
    </location>
</feature>
<dbReference type="GO" id="GO:0004601">
    <property type="term" value="F:peroxidase activity"/>
    <property type="evidence" value="ECO:0007669"/>
    <property type="project" value="InterPro"/>
</dbReference>
<dbReference type="GO" id="GO:0046872">
    <property type="term" value="F:metal ion binding"/>
    <property type="evidence" value="ECO:0007669"/>
    <property type="project" value="UniProtKB-KW"/>
</dbReference>
<dbReference type="EMBL" id="NPHW01007789">
    <property type="protein sequence ID" value="OXV05112.1"/>
    <property type="molecule type" value="Genomic_DNA"/>
</dbReference>
<dbReference type="Proteomes" id="UP000243515">
    <property type="component" value="Unassembled WGS sequence"/>
</dbReference>
<keyword evidence="8" id="KW-1185">Reference proteome</keyword>
<dbReference type="GO" id="GO:0006631">
    <property type="term" value="P:fatty acid metabolic process"/>
    <property type="evidence" value="ECO:0007669"/>
    <property type="project" value="UniProtKB-ARBA"/>
</dbReference>